<reference evidence="1" key="1">
    <citation type="submission" date="2023-07" db="EMBL/GenBank/DDBJ databases">
        <title>Gilvimarinus algae sp. nov., isolated from the surface of Kelp.</title>
        <authorList>
            <person name="Sun Y.Y."/>
            <person name="Gong Y."/>
            <person name="Du Z.J."/>
        </authorList>
    </citation>
    <scope>NUCLEOTIDE SEQUENCE</scope>
    <source>
        <strain evidence="1">SDUM040014</strain>
    </source>
</reference>
<accession>A0ABT8TH41</accession>
<comment type="caution">
    <text evidence="1">The sequence shown here is derived from an EMBL/GenBank/DDBJ whole genome shotgun (WGS) entry which is preliminary data.</text>
</comment>
<evidence type="ECO:0000313" key="1">
    <source>
        <dbReference type="EMBL" id="MDO3383325.1"/>
    </source>
</evidence>
<sequence length="600" mass="66774">MNTQTEQQQLLARLRLPEADLKQLSFCKSASPKSVEQWVDALPLTRTSFVSAVLYSALPELARLKTDGDNHVAVLEVVRPAVQGCIVGLSKAFLNQPIILPEPARKAATVAQALQKHLSNAYLAAVRDVLSGRCSDELKALTIHRAITGLGLLLLRSYQLYTPTINQLWRELHTLYHLAELHNLTRVAVDDPLPYHRGVRTIDAAYLRICLLASCRPNQLRQNDLYHIYLALETLAGKARLDTLDPEQASNLYSVMLDSDTPPVYRTRLSLYESDVVRQIDTTALCDELASILHSPDTLKNMKLSSALVTHAINAWQKPAQRSFDRHAGEGQLEVTVGLSNLHFHVADETPFNMFVRQPSDLGLDDSDDGIFKKRSLKLKDRISPEAADPWGEAFDVAKPTITNSSASTSNVEESIRRSARLRYRGQHPIYSVDVVDVSAGGYCLEWHTESPLQLKAGELLGVREPGRHKWAIAAVRWVQQARGSSQLGIQLLAPQAQPAAAALLQKTGDSAEYLRVLALPAQRLANRPASLLTNALSFHEQQKIKLYQNGKLTTMQLTRRLFTTGTVSQFAYKTLVSTDANTEKADKRSTDDFESVWRE</sequence>
<evidence type="ECO:0008006" key="3">
    <source>
        <dbReference type="Google" id="ProtNLM"/>
    </source>
</evidence>
<gene>
    <name evidence="1" type="ORF">QWI16_14175</name>
</gene>
<organism evidence="1 2">
    <name type="scientific">Gilvimarinus algae</name>
    <dbReference type="NCBI Taxonomy" id="3058037"/>
    <lineage>
        <taxon>Bacteria</taxon>
        <taxon>Pseudomonadati</taxon>
        <taxon>Pseudomonadota</taxon>
        <taxon>Gammaproteobacteria</taxon>
        <taxon>Cellvibrionales</taxon>
        <taxon>Cellvibrionaceae</taxon>
        <taxon>Gilvimarinus</taxon>
    </lineage>
</organism>
<name>A0ABT8TH41_9GAMM</name>
<dbReference type="EMBL" id="JAULRT010000060">
    <property type="protein sequence ID" value="MDO3383325.1"/>
    <property type="molecule type" value="Genomic_DNA"/>
</dbReference>
<proteinExistence type="predicted"/>
<dbReference type="RefSeq" id="WP_302714094.1">
    <property type="nucleotide sequence ID" value="NZ_JAULRT010000060.1"/>
</dbReference>
<protein>
    <recommendedName>
        <fullName evidence="3">PilZ domain-containing protein</fullName>
    </recommendedName>
</protein>
<dbReference type="Proteomes" id="UP001168380">
    <property type="component" value="Unassembled WGS sequence"/>
</dbReference>
<evidence type="ECO:0000313" key="2">
    <source>
        <dbReference type="Proteomes" id="UP001168380"/>
    </source>
</evidence>
<keyword evidence="2" id="KW-1185">Reference proteome</keyword>